<comment type="caution">
    <text evidence="7">The sequence shown here is derived from an EMBL/GenBank/DDBJ whole genome shotgun (WGS) entry which is preliminary data.</text>
</comment>
<feature type="transmembrane region" description="Helical" evidence="5">
    <location>
        <begin position="285"/>
        <end position="301"/>
    </location>
</feature>
<feature type="transmembrane region" description="Helical" evidence="5">
    <location>
        <begin position="169"/>
        <end position="188"/>
    </location>
</feature>
<dbReference type="Proteomes" id="UP000194003">
    <property type="component" value="Unassembled WGS sequence"/>
</dbReference>
<evidence type="ECO:0000259" key="6">
    <source>
        <dbReference type="Pfam" id="PF00892"/>
    </source>
</evidence>
<proteinExistence type="predicted"/>
<dbReference type="GO" id="GO:0016020">
    <property type="term" value="C:membrane"/>
    <property type="evidence" value="ECO:0007669"/>
    <property type="project" value="UniProtKB-SubCell"/>
</dbReference>
<evidence type="ECO:0000256" key="4">
    <source>
        <dbReference type="ARBA" id="ARBA00023136"/>
    </source>
</evidence>
<dbReference type="InterPro" id="IPR000620">
    <property type="entry name" value="EamA_dom"/>
</dbReference>
<evidence type="ECO:0000256" key="2">
    <source>
        <dbReference type="ARBA" id="ARBA00022692"/>
    </source>
</evidence>
<evidence type="ECO:0000256" key="5">
    <source>
        <dbReference type="SAM" id="Phobius"/>
    </source>
</evidence>
<keyword evidence="3 5" id="KW-1133">Transmembrane helix</keyword>
<keyword evidence="8" id="KW-1185">Reference proteome</keyword>
<dbReference type="PANTHER" id="PTHR22911:SF6">
    <property type="entry name" value="SOLUTE CARRIER FAMILY 35 MEMBER G1"/>
    <property type="match status" value="1"/>
</dbReference>
<feature type="transmembrane region" description="Helical" evidence="5">
    <location>
        <begin position="91"/>
        <end position="109"/>
    </location>
</feature>
<dbReference type="STRING" id="1434232.MAIT1_02666"/>
<protein>
    <recommendedName>
        <fullName evidence="6">EamA domain-containing protein</fullName>
    </recommendedName>
</protein>
<evidence type="ECO:0000313" key="7">
    <source>
        <dbReference type="EMBL" id="OSM02515.1"/>
    </source>
</evidence>
<evidence type="ECO:0000256" key="3">
    <source>
        <dbReference type="ARBA" id="ARBA00022989"/>
    </source>
</evidence>
<dbReference type="AlphaFoldDB" id="A0A1Y2K674"/>
<feature type="transmembrane region" description="Helical" evidence="5">
    <location>
        <begin position="226"/>
        <end position="250"/>
    </location>
</feature>
<feature type="transmembrane region" description="Helical" evidence="5">
    <location>
        <begin position="145"/>
        <end position="163"/>
    </location>
</feature>
<feature type="transmembrane region" description="Helical" evidence="5">
    <location>
        <begin position="200"/>
        <end position="220"/>
    </location>
</feature>
<dbReference type="EMBL" id="LVJN01000020">
    <property type="protein sequence ID" value="OSM02515.1"/>
    <property type="molecule type" value="Genomic_DNA"/>
</dbReference>
<keyword evidence="2 5" id="KW-0812">Transmembrane</keyword>
<feature type="transmembrane region" description="Helical" evidence="5">
    <location>
        <begin position="25"/>
        <end position="47"/>
    </location>
</feature>
<feature type="domain" description="EamA" evidence="6">
    <location>
        <begin position="28"/>
        <end position="159"/>
    </location>
</feature>
<evidence type="ECO:0000256" key="1">
    <source>
        <dbReference type="ARBA" id="ARBA00004141"/>
    </source>
</evidence>
<feature type="domain" description="EamA" evidence="6">
    <location>
        <begin position="171"/>
        <end position="296"/>
    </location>
</feature>
<dbReference type="RefSeq" id="WP_085445369.1">
    <property type="nucleotide sequence ID" value="NZ_LVJN01000020.1"/>
</dbReference>
<comment type="subcellular location">
    <subcellularLocation>
        <location evidence="1">Membrane</location>
        <topology evidence="1">Multi-pass membrane protein</topology>
    </subcellularLocation>
</comment>
<dbReference type="OrthoDB" id="9812899at2"/>
<dbReference type="PANTHER" id="PTHR22911">
    <property type="entry name" value="ACYL-MALONYL CONDENSING ENZYME-RELATED"/>
    <property type="match status" value="1"/>
</dbReference>
<reference evidence="7 8" key="1">
    <citation type="journal article" date="2016" name="BMC Genomics">
        <title>Combined genomic and structural analyses of a cultured magnetotactic bacterium reveals its niche adaptation to a dynamic environment.</title>
        <authorList>
            <person name="Araujo A.C."/>
            <person name="Morillo V."/>
            <person name="Cypriano J."/>
            <person name="Teixeira L.C."/>
            <person name="Leao P."/>
            <person name="Lyra S."/>
            <person name="Almeida L.G."/>
            <person name="Bazylinski D.A."/>
            <person name="Vasconcellos A.T."/>
            <person name="Abreu F."/>
            <person name="Lins U."/>
        </authorList>
    </citation>
    <scope>NUCLEOTIDE SEQUENCE [LARGE SCALE GENOMIC DNA]</scope>
    <source>
        <strain evidence="7 8">IT-1</strain>
    </source>
</reference>
<feature type="transmembrane region" description="Helical" evidence="5">
    <location>
        <begin position="59"/>
        <end position="79"/>
    </location>
</feature>
<feature type="transmembrane region" description="Helical" evidence="5">
    <location>
        <begin position="115"/>
        <end position="136"/>
    </location>
</feature>
<dbReference type="SUPFAM" id="SSF103481">
    <property type="entry name" value="Multidrug resistance efflux transporter EmrE"/>
    <property type="match status" value="2"/>
</dbReference>
<accession>A0A1Y2K674</accession>
<keyword evidence="4 5" id="KW-0472">Membrane</keyword>
<organism evidence="7 8">
    <name type="scientific">Magnetofaba australis IT-1</name>
    <dbReference type="NCBI Taxonomy" id="1434232"/>
    <lineage>
        <taxon>Bacteria</taxon>
        <taxon>Pseudomonadati</taxon>
        <taxon>Pseudomonadota</taxon>
        <taxon>Magnetococcia</taxon>
        <taxon>Magnetococcales</taxon>
        <taxon>Magnetococcaceae</taxon>
        <taxon>Magnetofaba</taxon>
    </lineage>
</organism>
<name>A0A1Y2K674_9PROT</name>
<evidence type="ECO:0000313" key="8">
    <source>
        <dbReference type="Proteomes" id="UP000194003"/>
    </source>
</evidence>
<feature type="transmembrane region" description="Helical" evidence="5">
    <location>
        <begin position="262"/>
        <end position="279"/>
    </location>
</feature>
<dbReference type="InterPro" id="IPR037185">
    <property type="entry name" value="EmrE-like"/>
</dbReference>
<gene>
    <name evidence="7" type="ORF">MAIT1_02666</name>
</gene>
<dbReference type="Pfam" id="PF00892">
    <property type="entry name" value="EamA"/>
    <property type="match status" value="2"/>
</dbReference>
<sequence length="311" mass="33264">MNAIAHILSLPPAQRLHSRWRNASANLRGIAWMLLAGFCFTLIATLVKQLGEHLHPFQIIAFRGVAGMLFLAPILLRNGGALLRTSRPGMHLARAAMGVAAMGTTYYAYAVLPLAQVTALSFTTPLCMIVLAALFLGEPADWRRALATAAGFAGVLLIARPSGVERFDSHLWLAIASPFFIAGVRVIIARLTPTEATLTIVGRFSIAATLIMLPLGLWAWRDPTGMEWLMLAAVGVIATGAQSAMVRAYAEGEATVVTPFDYAKLLFAVALGFALFGEIPDADTITGAIVIVGSNFSVVLLRKPRERAADV</sequence>